<accession>A0ABW3TC64</accession>
<reference evidence="4" key="1">
    <citation type="journal article" date="2019" name="Int. J. Syst. Evol. Microbiol.">
        <title>The Global Catalogue of Microorganisms (GCM) 10K type strain sequencing project: providing services to taxonomists for standard genome sequencing and annotation.</title>
        <authorList>
            <consortium name="The Broad Institute Genomics Platform"/>
            <consortium name="The Broad Institute Genome Sequencing Center for Infectious Disease"/>
            <person name="Wu L."/>
            <person name="Ma J."/>
        </authorList>
    </citation>
    <scope>NUCLEOTIDE SEQUENCE [LARGE SCALE GENOMIC DNA]</scope>
    <source>
        <strain evidence="4">CCUG 55328</strain>
    </source>
</reference>
<dbReference type="Gene3D" id="3.40.50.12780">
    <property type="entry name" value="N-terminal domain of ligase-like"/>
    <property type="match status" value="1"/>
</dbReference>
<comment type="caution">
    <text evidence="3">The sequence shown here is derived from an EMBL/GenBank/DDBJ whole genome shotgun (WGS) entry which is preliminary data.</text>
</comment>
<evidence type="ECO:0000259" key="2">
    <source>
        <dbReference type="Pfam" id="PF13193"/>
    </source>
</evidence>
<dbReference type="InterPro" id="IPR045851">
    <property type="entry name" value="AMP-bd_C_sf"/>
</dbReference>
<sequence length="517" mass="56331">MTELLDQPFVNISDMLAQHGRFKAKRLAVVCGDDSRTWGDFDRNISRVAHALIADGLQRGDRVAVLMDNAVEMLEVVFGVIRAGGCAVPLSGLLTGAQMAGLITDSRAARAFASAGFRERLDDVRDDLGQVTCWVGFGFTGAGWTTLEDFIAGQPDTVPGIRHRPGDDFNIIYSSGTTGLPKGIVQTHAARLHFAFSNAIELGITSDARTLTTTSLYSNGTWIVMLPTLFAGGTLHVMPAFDPAGFLDTVKAQQITHSFMVPAQFIMILDHPAMEAADTTSLQRVVCAGSPLRRDVKKKVLERLTPGLCELYGFSEGFAAVLKPGEPDDKFATVGIPVMGFDLRVIDEEGRECPPGKPGEIVGYGAGMLREYNGQPALTEALIWRDEHGRTFIRSGDVGVLDQDGYLTIIDRKKDMIISGGFNVFPTDVEAVVGQHPDVADVCVIGVPHDKWGETCLALVIPRGQADPEAVKAWSNERLAKYQRLHAVEIRQDFPRNALGKVLKRLLRDPYWADARI</sequence>
<dbReference type="Gene3D" id="3.30.300.30">
    <property type="match status" value="1"/>
</dbReference>
<feature type="domain" description="AMP-binding enzyme C-terminal" evidence="2">
    <location>
        <begin position="429"/>
        <end position="501"/>
    </location>
</feature>
<dbReference type="PROSITE" id="PS00455">
    <property type="entry name" value="AMP_BINDING"/>
    <property type="match status" value="1"/>
</dbReference>
<keyword evidence="4" id="KW-1185">Reference proteome</keyword>
<dbReference type="Proteomes" id="UP001597151">
    <property type="component" value="Unassembled WGS sequence"/>
</dbReference>
<gene>
    <name evidence="3" type="ORF">ACFQ3C_08765</name>
</gene>
<dbReference type="Pfam" id="PF13193">
    <property type="entry name" value="AMP-binding_C"/>
    <property type="match status" value="1"/>
</dbReference>
<dbReference type="PANTHER" id="PTHR43767">
    <property type="entry name" value="LONG-CHAIN-FATTY-ACID--COA LIGASE"/>
    <property type="match status" value="1"/>
</dbReference>
<name>A0ABW3TC64_9RHOB</name>
<proteinExistence type="predicted"/>
<evidence type="ECO:0000259" key="1">
    <source>
        <dbReference type="Pfam" id="PF00501"/>
    </source>
</evidence>
<dbReference type="InterPro" id="IPR050237">
    <property type="entry name" value="ATP-dep_AMP-bd_enzyme"/>
</dbReference>
<dbReference type="Pfam" id="PF00501">
    <property type="entry name" value="AMP-binding"/>
    <property type="match status" value="1"/>
</dbReference>
<dbReference type="InterPro" id="IPR020845">
    <property type="entry name" value="AMP-binding_CS"/>
</dbReference>
<dbReference type="InterPro" id="IPR000873">
    <property type="entry name" value="AMP-dep_synth/lig_dom"/>
</dbReference>
<dbReference type="EMBL" id="JBHTKR010000003">
    <property type="protein sequence ID" value="MFD1194759.1"/>
    <property type="molecule type" value="Genomic_DNA"/>
</dbReference>
<evidence type="ECO:0000313" key="3">
    <source>
        <dbReference type="EMBL" id="MFD1194759.1"/>
    </source>
</evidence>
<organism evidence="3 4">
    <name type="scientific">Seohaeicola saemankumensis</name>
    <dbReference type="NCBI Taxonomy" id="481181"/>
    <lineage>
        <taxon>Bacteria</taxon>
        <taxon>Pseudomonadati</taxon>
        <taxon>Pseudomonadota</taxon>
        <taxon>Alphaproteobacteria</taxon>
        <taxon>Rhodobacterales</taxon>
        <taxon>Roseobacteraceae</taxon>
        <taxon>Seohaeicola</taxon>
    </lineage>
</organism>
<protein>
    <submittedName>
        <fullName evidence="3">Class I adenylate-forming enzyme family protein</fullName>
    </submittedName>
</protein>
<dbReference type="InterPro" id="IPR025110">
    <property type="entry name" value="AMP-bd_C"/>
</dbReference>
<dbReference type="RefSeq" id="WP_380790646.1">
    <property type="nucleotide sequence ID" value="NZ_JBHTKR010000003.1"/>
</dbReference>
<dbReference type="SUPFAM" id="SSF56801">
    <property type="entry name" value="Acetyl-CoA synthetase-like"/>
    <property type="match status" value="1"/>
</dbReference>
<feature type="domain" description="AMP-dependent synthetase/ligase" evidence="1">
    <location>
        <begin position="23"/>
        <end position="372"/>
    </location>
</feature>
<dbReference type="InterPro" id="IPR042099">
    <property type="entry name" value="ANL_N_sf"/>
</dbReference>
<dbReference type="PANTHER" id="PTHR43767:SF1">
    <property type="entry name" value="NONRIBOSOMAL PEPTIDE SYNTHASE PES1 (EUROFUNG)-RELATED"/>
    <property type="match status" value="1"/>
</dbReference>
<evidence type="ECO:0000313" key="4">
    <source>
        <dbReference type="Proteomes" id="UP001597151"/>
    </source>
</evidence>